<dbReference type="STRING" id="2512241.A0A553HZD0"/>
<evidence type="ECO:0000256" key="2">
    <source>
        <dbReference type="SAM" id="MobiDB-lite"/>
    </source>
</evidence>
<dbReference type="PANTHER" id="PTHR34598:SF3">
    <property type="entry name" value="OXIDOREDUCTASE AN1597"/>
    <property type="match status" value="1"/>
</dbReference>
<gene>
    <name evidence="3" type="ORF">FHL15_005881</name>
</gene>
<evidence type="ECO:0000256" key="1">
    <source>
        <dbReference type="ARBA" id="ARBA00023604"/>
    </source>
</evidence>
<protein>
    <submittedName>
        <fullName evidence="3">Uncharacterized protein</fullName>
    </submittedName>
</protein>
<sequence length="292" mass="33077">MATVSTQLAPGLPSGLVGSTQTQSKPEKHDVACDIMYFALQGTPAPFHMGRPGTVLGPMKSLPVTVHDISGEEGKYPIDTCGFQFVKHESKEKDFLDAEKIKAEYYPETEQLVKDVTGASRTYVFNHVIRRQPKEAADGSVPGRGPTYNAHVDQTYDDAPNRVKRYFPDEAEELLKKRYQIINVWRPIKTILKDPFAVVDARTVPDEDIIPVTMVYPNNIVDEKGACRPNPDHVWYYKYAQRPDEPLLFKNFDSATDGKARRNPHSAFVDPAHENDYMRESIEVRVLTFFDE</sequence>
<comment type="similarity">
    <text evidence="1">Belongs to the asaB hydroxylase/desaturase family.</text>
</comment>
<accession>A0A553HZD0</accession>
<dbReference type="GO" id="GO:0016491">
    <property type="term" value="F:oxidoreductase activity"/>
    <property type="evidence" value="ECO:0007669"/>
    <property type="project" value="InterPro"/>
</dbReference>
<evidence type="ECO:0000313" key="3">
    <source>
        <dbReference type="EMBL" id="TRX93302.1"/>
    </source>
</evidence>
<dbReference type="AlphaFoldDB" id="A0A553HZD0"/>
<dbReference type="EMBL" id="VFLP01000030">
    <property type="protein sequence ID" value="TRX93302.1"/>
    <property type="molecule type" value="Genomic_DNA"/>
</dbReference>
<feature type="region of interest" description="Disordered" evidence="2">
    <location>
        <begin position="1"/>
        <end position="25"/>
    </location>
</feature>
<dbReference type="Proteomes" id="UP000319160">
    <property type="component" value="Unassembled WGS sequence"/>
</dbReference>
<reference evidence="4" key="1">
    <citation type="submission" date="2019-06" db="EMBL/GenBank/DDBJ databases">
        <title>Draft genome sequence of the griseofulvin-producing fungus Xylaria cubensis strain G536.</title>
        <authorList>
            <person name="Mead M.E."/>
            <person name="Raja H.A."/>
            <person name="Steenwyk J.L."/>
            <person name="Knowles S.L."/>
            <person name="Oberlies N.H."/>
            <person name="Rokas A."/>
        </authorList>
    </citation>
    <scope>NUCLEOTIDE SEQUENCE [LARGE SCALE GENOMIC DNA]</scope>
    <source>
        <strain evidence="4">G536</strain>
    </source>
</reference>
<name>A0A553HZD0_9PEZI</name>
<dbReference type="PANTHER" id="PTHR34598">
    <property type="entry name" value="BLL6449 PROTEIN"/>
    <property type="match status" value="1"/>
</dbReference>
<keyword evidence="4" id="KW-1185">Reference proteome</keyword>
<proteinExistence type="inferred from homology"/>
<comment type="caution">
    <text evidence="3">The sequence shown here is derived from an EMBL/GenBank/DDBJ whole genome shotgun (WGS) entry which is preliminary data.</text>
</comment>
<organism evidence="3 4">
    <name type="scientific">Xylaria flabelliformis</name>
    <dbReference type="NCBI Taxonomy" id="2512241"/>
    <lineage>
        <taxon>Eukaryota</taxon>
        <taxon>Fungi</taxon>
        <taxon>Dikarya</taxon>
        <taxon>Ascomycota</taxon>
        <taxon>Pezizomycotina</taxon>
        <taxon>Sordariomycetes</taxon>
        <taxon>Xylariomycetidae</taxon>
        <taxon>Xylariales</taxon>
        <taxon>Xylariaceae</taxon>
        <taxon>Xylaria</taxon>
    </lineage>
</organism>
<dbReference type="InterPro" id="IPR044053">
    <property type="entry name" value="AsaB-like"/>
</dbReference>
<dbReference type="NCBIfam" id="NF041278">
    <property type="entry name" value="CmcJ_NvfI_EfuI"/>
    <property type="match status" value="1"/>
</dbReference>
<dbReference type="OrthoDB" id="412788at2759"/>
<evidence type="ECO:0000313" key="4">
    <source>
        <dbReference type="Proteomes" id="UP000319160"/>
    </source>
</evidence>